<protein>
    <submittedName>
        <fullName evidence="3">Uncharacterized protein</fullName>
    </submittedName>
</protein>
<dbReference type="KEGG" id="nre:BES08_07325"/>
<accession>A0A1D8A8W8</accession>
<dbReference type="InterPro" id="IPR046454">
    <property type="entry name" value="GpA_endonuclease"/>
</dbReference>
<dbReference type="InterPro" id="IPR008866">
    <property type="entry name" value="Phage_lambda_GpA-like"/>
</dbReference>
<proteinExistence type="inferred from homology"/>
<reference evidence="4" key="1">
    <citation type="journal article" date="2017" name="J. Biotechnol.">
        <title>Complete genome sequence of Novosphingobium resinovorum SA1, a versatile xenobiotic-degrading bacterium capable of utilizing sulfanilic acid.</title>
        <authorList>
            <person name="Hegedus B."/>
            <person name="Kos P.B."/>
            <person name="Balint B."/>
            <person name="Maroti G."/>
            <person name="Gan H.M."/>
            <person name="Perei K."/>
            <person name="Rakhely G."/>
        </authorList>
    </citation>
    <scope>NUCLEOTIDE SEQUENCE [LARGE SCALE GENOMIC DNA]</scope>
    <source>
        <strain evidence="4">SA1</strain>
    </source>
</reference>
<feature type="domain" description="Terminase large subunit GpA endonuclease" evidence="2">
    <location>
        <begin position="329"/>
        <end position="682"/>
    </location>
</feature>
<evidence type="ECO:0000259" key="2">
    <source>
        <dbReference type="Pfam" id="PF20454"/>
    </source>
</evidence>
<dbReference type="EMBL" id="CP017075">
    <property type="protein sequence ID" value="AOR78552.1"/>
    <property type="molecule type" value="Genomic_DNA"/>
</dbReference>
<dbReference type="InterPro" id="IPR046453">
    <property type="entry name" value="GpA_ATPase"/>
</dbReference>
<evidence type="ECO:0000313" key="4">
    <source>
        <dbReference type="Proteomes" id="UP000094626"/>
    </source>
</evidence>
<gene>
    <name evidence="3" type="ORF">BES08_07325</name>
</gene>
<dbReference type="HAMAP" id="MF_04144">
    <property type="entry name" value="TERL_LAMBDA"/>
    <property type="match status" value="1"/>
</dbReference>
<dbReference type="PANTHER" id="PTHR34413:SF2">
    <property type="entry name" value="PROPHAGE TAIL FIBER ASSEMBLY PROTEIN HOMOLOG TFAE-RELATED"/>
    <property type="match status" value="1"/>
</dbReference>
<dbReference type="Pfam" id="PF05876">
    <property type="entry name" value="GpA_ATPase"/>
    <property type="match status" value="1"/>
</dbReference>
<dbReference type="GO" id="GO:0016887">
    <property type="term" value="F:ATP hydrolysis activity"/>
    <property type="evidence" value="ECO:0007669"/>
    <property type="project" value="InterPro"/>
</dbReference>
<keyword evidence="4" id="KW-1185">Reference proteome</keyword>
<name>A0A1D8A8W8_9SPHN</name>
<dbReference type="PANTHER" id="PTHR34413">
    <property type="entry name" value="PROPHAGE TAIL FIBER ASSEMBLY PROTEIN HOMOLOG TFAE-RELATED-RELATED"/>
    <property type="match status" value="1"/>
</dbReference>
<dbReference type="GO" id="GO:0005524">
    <property type="term" value="F:ATP binding"/>
    <property type="evidence" value="ECO:0007669"/>
    <property type="project" value="InterPro"/>
</dbReference>
<evidence type="ECO:0000259" key="1">
    <source>
        <dbReference type="Pfam" id="PF05876"/>
    </source>
</evidence>
<sequence length="724" mass="81926">MLVKDRPASYRSLEELIAAATEAVAPPERITVTEAAKKYVRIKEKNYSGLWSEDKTPYLVEPQNVLTSLAYQGMVFVGPARTGKSQMWLNWMSHSAICDPADMMLVQMSQGRAREFSQSDLRKHFRNSADVRAKLVPGRVNDNVFDKTFISGMRVTIVHPSINEFSGKTVGRNWAMDYDRLPLSIDGEGDAWTLLSKRGETLGRYAMTVVESSPGFDVNDARWIPSSPHEAPPCEGILSLYNMGDRRRRYWSCPHCGQKFEPDFKLFDYPASADPHDAAEQVVMVCPGNGCRLVPDLKHDLEHDGRWLREGEIWLEDGSVVGQPRRSDIASFWLKGPSAAFNTWQKLVLNYLNAKSDFERTGSEEKLRAVTNTSFGLPYTPKSIEAGRLPDELKKRARAYNYRGEVPEGVRFLVTTVDVQKDSFVVHTFGIAPVTMVGGAQSMDVYHVDMWKITKSRRIDADGHPLKLDPASFKEDWHVLIDQVIEREYPLGDGSGRFMKAKLVACDSGGAASAAAVRLNKALDGPVVSVTSNAYDFWRYLRLHDPEQRNYHMKFHLLKGEPSRQDNMIRVDYPDSQQKDKWAIARGDVPVWKINSNVAKDQVSNMLGRTEPGGQFHFPEWFDVETGELENIDWLYTQLTAEIRLQSGWENRSRRRNEAFDLAAYCVAFLRMKDIKIDRLDWSQPPSWAAEWDVNDHVFDAQGARGTKPASESTSLEQLGSLLG</sequence>
<dbReference type="AlphaFoldDB" id="A0A1D8A8W8"/>
<organism evidence="3 4">
    <name type="scientific">Novosphingobium resinovorum</name>
    <dbReference type="NCBI Taxonomy" id="158500"/>
    <lineage>
        <taxon>Bacteria</taxon>
        <taxon>Pseudomonadati</taxon>
        <taxon>Pseudomonadota</taxon>
        <taxon>Alphaproteobacteria</taxon>
        <taxon>Sphingomonadales</taxon>
        <taxon>Sphingomonadaceae</taxon>
        <taxon>Novosphingobium</taxon>
    </lineage>
</organism>
<dbReference type="Pfam" id="PF20454">
    <property type="entry name" value="GpA_nuclease"/>
    <property type="match status" value="1"/>
</dbReference>
<dbReference type="Proteomes" id="UP000094626">
    <property type="component" value="Chromosome"/>
</dbReference>
<dbReference type="InterPro" id="IPR051220">
    <property type="entry name" value="TFA_Chaperone"/>
</dbReference>
<feature type="domain" description="Phage terminase large subunit GpA ATPase" evidence="1">
    <location>
        <begin position="48"/>
        <end position="307"/>
    </location>
</feature>
<dbReference type="GO" id="GO:0004519">
    <property type="term" value="F:endonuclease activity"/>
    <property type="evidence" value="ECO:0007669"/>
    <property type="project" value="InterPro"/>
</dbReference>
<evidence type="ECO:0000313" key="3">
    <source>
        <dbReference type="EMBL" id="AOR78552.1"/>
    </source>
</evidence>